<keyword evidence="1" id="KW-0802">TPR repeat</keyword>
<name>A0A9K3KI33_9STRA</name>
<dbReference type="Pfam" id="PF13181">
    <property type="entry name" value="TPR_8"/>
    <property type="match status" value="1"/>
</dbReference>
<comment type="caution">
    <text evidence="2">The sequence shown here is derived from an EMBL/GenBank/DDBJ whole genome shotgun (WGS) entry which is preliminary data.</text>
</comment>
<dbReference type="SMART" id="SM00028">
    <property type="entry name" value="TPR"/>
    <property type="match status" value="2"/>
</dbReference>
<dbReference type="InterPro" id="IPR019734">
    <property type="entry name" value="TPR_rpt"/>
</dbReference>
<evidence type="ECO:0000256" key="1">
    <source>
        <dbReference type="PROSITE-ProRule" id="PRU00339"/>
    </source>
</evidence>
<organism evidence="2 3">
    <name type="scientific">Nitzschia inconspicua</name>
    <dbReference type="NCBI Taxonomy" id="303405"/>
    <lineage>
        <taxon>Eukaryota</taxon>
        <taxon>Sar</taxon>
        <taxon>Stramenopiles</taxon>
        <taxon>Ochrophyta</taxon>
        <taxon>Bacillariophyta</taxon>
        <taxon>Bacillariophyceae</taxon>
        <taxon>Bacillariophycidae</taxon>
        <taxon>Bacillariales</taxon>
        <taxon>Bacillariaceae</taxon>
        <taxon>Nitzschia</taxon>
    </lineage>
</organism>
<keyword evidence="3" id="KW-1185">Reference proteome</keyword>
<sequence length="264" mass="29191">MSWISVATARALQSTSHRNNAGVALFNQGNYDEAVQVFTEAISASKTFLDCPLQEAESSKSVELVMSMLVLPSARNHDLHCNKDRSNVYPNAFEVEVALVSGVEEVSCAGQQMKQRDAVGGEHYLLFSKLSMVLIYNLALAHHAVALVSRDSDATKSRAFLSKARDLYSVAFSIPQRRDQRKDIIDAAFLPLFVHAILNNLGHCFASLGDREKSTACFDLLLRTIIVFQLNINGARLYDDRSIAFFLENTLFLILKTPHVAPAA</sequence>
<dbReference type="PROSITE" id="PS50005">
    <property type="entry name" value="TPR"/>
    <property type="match status" value="1"/>
</dbReference>
<evidence type="ECO:0000313" key="2">
    <source>
        <dbReference type="EMBL" id="KAG7343620.1"/>
    </source>
</evidence>
<reference evidence="2" key="2">
    <citation type="submission" date="2021-04" db="EMBL/GenBank/DDBJ databases">
        <authorList>
            <person name="Podell S."/>
        </authorList>
    </citation>
    <scope>NUCLEOTIDE SEQUENCE</scope>
    <source>
        <strain evidence="2">Hildebrandi</strain>
    </source>
</reference>
<reference evidence="2" key="1">
    <citation type="journal article" date="2021" name="Sci. Rep.">
        <title>Diploid genomic architecture of Nitzschia inconspicua, an elite biomass production diatom.</title>
        <authorList>
            <person name="Oliver A."/>
            <person name="Podell S."/>
            <person name="Pinowska A."/>
            <person name="Traller J.C."/>
            <person name="Smith S.R."/>
            <person name="McClure R."/>
            <person name="Beliaev A."/>
            <person name="Bohutskyi P."/>
            <person name="Hill E.A."/>
            <person name="Rabines A."/>
            <person name="Zheng H."/>
            <person name="Allen L.Z."/>
            <person name="Kuo A."/>
            <person name="Grigoriev I.V."/>
            <person name="Allen A.E."/>
            <person name="Hazlebeck D."/>
            <person name="Allen E.E."/>
        </authorList>
    </citation>
    <scope>NUCLEOTIDE SEQUENCE</scope>
    <source>
        <strain evidence="2">Hildebrandi</strain>
    </source>
</reference>
<dbReference type="Proteomes" id="UP000693970">
    <property type="component" value="Unassembled WGS sequence"/>
</dbReference>
<accession>A0A9K3KI33</accession>
<dbReference type="AlphaFoldDB" id="A0A9K3KI33"/>
<dbReference type="EMBL" id="JAGRRH010000023">
    <property type="protein sequence ID" value="KAG7343620.1"/>
    <property type="molecule type" value="Genomic_DNA"/>
</dbReference>
<feature type="repeat" description="TPR" evidence="1">
    <location>
        <begin position="15"/>
        <end position="48"/>
    </location>
</feature>
<gene>
    <name evidence="2" type="ORF">IV203_021628</name>
</gene>
<evidence type="ECO:0000313" key="3">
    <source>
        <dbReference type="Proteomes" id="UP000693970"/>
    </source>
</evidence>
<protein>
    <submittedName>
        <fullName evidence="2">Tetratricopeptide repeat protein</fullName>
    </submittedName>
</protein>
<proteinExistence type="predicted"/>